<proteinExistence type="predicted"/>
<comment type="caution">
    <text evidence="2">The sequence shown here is derived from an EMBL/GenBank/DDBJ whole genome shotgun (WGS) entry which is preliminary data.</text>
</comment>
<dbReference type="CDD" id="cd12797">
    <property type="entry name" value="M23_peptidase"/>
    <property type="match status" value="1"/>
</dbReference>
<name>A0ABV8ITX4_9ACTN</name>
<reference evidence="3" key="1">
    <citation type="journal article" date="2019" name="Int. J. Syst. Evol. Microbiol.">
        <title>The Global Catalogue of Microorganisms (GCM) 10K type strain sequencing project: providing services to taxonomists for standard genome sequencing and annotation.</title>
        <authorList>
            <consortium name="The Broad Institute Genomics Platform"/>
            <consortium name="The Broad Institute Genome Sequencing Center for Infectious Disease"/>
            <person name="Wu L."/>
            <person name="Ma J."/>
        </authorList>
    </citation>
    <scope>NUCLEOTIDE SEQUENCE [LARGE SCALE GENOMIC DNA]</scope>
    <source>
        <strain evidence="3">TBRC 5832</strain>
    </source>
</reference>
<evidence type="ECO:0000313" key="2">
    <source>
        <dbReference type="EMBL" id="MFC4066731.1"/>
    </source>
</evidence>
<sequence>MNRRSLISLTVAVLAGAVLLAGSVVAIPILALLDTAAQASVCGAPPIAGATPPEPGTAHDKWDARQVTNAAVIVSVGKQMDVPAWGYVIALGAAMQESRLLNHANDNPAYPQVAALSMALPHEAVGHDNDSVGLFQQRPIEGAGSWGTVQELMTPNIAARKFYTALLKVPGWEQMRLTDAAQAVQRSGYPEAYQKHEADAKALAAHVLGLPNIDMIGGGGPAAPCGTGAFEPVPVGPNGWVQPLDKKFVVGPPFGQDRGDHKHAGVDIVGADIRGEPIRAAADATVIRVVCNTPSNNCDRDGGIGVGGCGWYADLRHPGNVVTRYCHMIQRPSVQEGQSIPAGTVIGFVGSSGNSSGPHLHFEVHTNVTDGERLSYANAVDPVQFMAAQQAPLPVR</sequence>
<organism evidence="2 3">
    <name type="scientific">Actinoplanes subglobosus</name>
    <dbReference type="NCBI Taxonomy" id="1547892"/>
    <lineage>
        <taxon>Bacteria</taxon>
        <taxon>Bacillati</taxon>
        <taxon>Actinomycetota</taxon>
        <taxon>Actinomycetes</taxon>
        <taxon>Micromonosporales</taxon>
        <taxon>Micromonosporaceae</taxon>
        <taxon>Actinoplanes</taxon>
    </lineage>
</organism>
<accession>A0ABV8ITX4</accession>
<dbReference type="EMBL" id="JBHSBL010000016">
    <property type="protein sequence ID" value="MFC4066731.1"/>
    <property type="molecule type" value="Genomic_DNA"/>
</dbReference>
<dbReference type="RefSeq" id="WP_378067704.1">
    <property type="nucleotide sequence ID" value="NZ_JBHSBL010000016.1"/>
</dbReference>
<dbReference type="EC" id="3.4.24.-" evidence="2"/>
<keyword evidence="2" id="KW-0378">Hydrolase</keyword>
<gene>
    <name evidence="2" type="ORF">ACFO0C_17475</name>
</gene>
<dbReference type="Gene3D" id="2.70.70.10">
    <property type="entry name" value="Glucose Permease (Domain IIA)"/>
    <property type="match status" value="1"/>
</dbReference>
<dbReference type="PANTHER" id="PTHR21666:SF270">
    <property type="entry name" value="MUREIN HYDROLASE ACTIVATOR ENVC"/>
    <property type="match status" value="1"/>
</dbReference>
<dbReference type="InterPro" id="IPR050570">
    <property type="entry name" value="Cell_wall_metabolism_enzyme"/>
</dbReference>
<evidence type="ECO:0000259" key="1">
    <source>
        <dbReference type="Pfam" id="PF01551"/>
    </source>
</evidence>
<protein>
    <submittedName>
        <fullName evidence="2">M23 family metallopeptidase</fullName>
        <ecNumber evidence="2">3.4.24.-</ecNumber>
    </submittedName>
</protein>
<dbReference type="InterPro" id="IPR016047">
    <property type="entry name" value="M23ase_b-sheet_dom"/>
</dbReference>
<dbReference type="SUPFAM" id="SSF51261">
    <property type="entry name" value="Duplicated hybrid motif"/>
    <property type="match status" value="1"/>
</dbReference>
<dbReference type="GO" id="GO:0016787">
    <property type="term" value="F:hydrolase activity"/>
    <property type="evidence" value="ECO:0007669"/>
    <property type="project" value="UniProtKB-KW"/>
</dbReference>
<feature type="domain" description="M23ase beta-sheet core" evidence="1">
    <location>
        <begin position="262"/>
        <end position="367"/>
    </location>
</feature>
<dbReference type="InterPro" id="IPR011055">
    <property type="entry name" value="Dup_hybrid_motif"/>
</dbReference>
<keyword evidence="3" id="KW-1185">Reference proteome</keyword>
<dbReference type="PANTHER" id="PTHR21666">
    <property type="entry name" value="PEPTIDASE-RELATED"/>
    <property type="match status" value="1"/>
</dbReference>
<evidence type="ECO:0000313" key="3">
    <source>
        <dbReference type="Proteomes" id="UP001595867"/>
    </source>
</evidence>
<dbReference type="Proteomes" id="UP001595867">
    <property type="component" value="Unassembled WGS sequence"/>
</dbReference>
<dbReference type="Pfam" id="PF01551">
    <property type="entry name" value="Peptidase_M23"/>
    <property type="match status" value="1"/>
</dbReference>